<reference evidence="1 2" key="1">
    <citation type="submission" date="2020-02" db="EMBL/GenBank/DDBJ databases">
        <title>Draft genome sequence of Haematococcus lacustris strain NIES-144.</title>
        <authorList>
            <person name="Morimoto D."/>
            <person name="Nakagawa S."/>
            <person name="Yoshida T."/>
            <person name="Sawayama S."/>
        </authorList>
    </citation>
    <scope>NUCLEOTIDE SEQUENCE [LARGE SCALE GENOMIC DNA]</scope>
    <source>
        <strain evidence="1 2">NIES-144</strain>
    </source>
</reference>
<dbReference type="Proteomes" id="UP000485058">
    <property type="component" value="Unassembled WGS sequence"/>
</dbReference>
<dbReference type="AlphaFoldDB" id="A0A6A0A185"/>
<evidence type="ECO:0000313" key="2">
    <source>
        <dbReference type="Proteomes" id="UP000485058"/>
    </source>
</evidence>
<gene>
    <name evidence="1" type="ORF">HaLaN_24329</name>
</gene>
<proteinExistence type="predicted"/>
<evidence type="ECO:0000313" key="1">
    <source>
        <dbReference type="EMBL" id="GFH26219.1"/>
    </source>
</evidence>
<dbReference type="EMBL" id="BLLF01003060">
    <property type="protein sequence ID" value="GFH26219.1"/>
    <property type="molecule type" value="Genomic_DNA"/>
</dbReference>
<protein>
    <submittedName>
        <fullName evidence="1">Uncharacterized protein</fullName>
    </submittedName>
</protein>
<sequence length="38" mass="4209">MYLPIRSSSAGLHSWQRSQEKGIPQLLREVLGEVLASA</sequence>
<keyword evidence="2" id="KW-1185">Reference proteome</keyword>
<accession>A0A6A0A185</accession>
<name>A0A6A0A185_HAELA</name>
<organism evidence="1 2">
    <name type="scientific">Haematococcus lacustris</name>
    <name type="common">Green alga</name>
    <name type="synonym">Haematococcus pluvialis</name>
    <dbReference type="NCBI Taxonomy" id="44745"/>
    <lineage>
        <taxon>Eukaryota</taxon>
        <taxon>Viridiplantae</taxon>
        <taxon>Chlorophyta</taxon>
        <taxon>core chlorophytes</taxon>
        <taxon>Chlorophyceae</taxon>
        <taxon>CS clade</taxon>
        <taxon>Chlamydomonadales</taxon>
        <taxon>Haematococcaceae</taxon>
        <taxon>Haematococcus</taxon>
    </lineage>
</organism>
<comment type="caution">
    <text evidence="1">The sequence shown here is derived from an EMBL/GenBank/DDBJ whole genome shotgun (WGS) entry which is preliminary data.</text>
</comment>